<evidence type="ECO:0000313" key="2">
    <source>
        <dbReference type="Proteomes" id="UP000641514"/>
    </source>
</evidence>
<dbReference type="RefSeq" id="WP_188670519.1">
    <property type="nucleotide sequence ID" value="NZ_BMJH01000001.1"/>
</dbReference>
<organism evidence="1 2">
    <name type="scientific">Hoyosella rhizosphaerae</name>
    <dbReference type="NCBI Taxonomy" id="1755582"/>
    <lineage>
        <taxon>Bacteria</taxon>
        <taxon>Bacillati</taxon>
        <taxon>Actinomycetota</taxon>
        <taxon>Actinomycetes</taxon>
        <taxon>Mycobacteriales</taxon>
        <taxon>Hoyosellaceae</taxon>
        <taxon>Hoyosella</taxon>
    </lineage>
</organism>
<reference evidence="1" key="1">
    <citation type="journal article" date="2014" name="Int. J. Syst. Evol. Microbiol.">
        <title>Complete genome sequence of Corynebacterium casei LMG S-19264T (=DSM 44701T), isolated from a smear-ripened cheese.</title>
        <authorList>
            <consortium name="US DOE Joint Genome Institute (JGI-PGF)"/>
            <person name="Walter F."/>
            <person name="Albersmeier A."/>
            <person name="Kalinowski J."/>
            <person name="Ruckert C."/>
        </authorList>
    </citation>
    <scope>NUCLEOTIDE SEQUENCE</scope>
    <source>
        <strain evidence="1">CGMCC 1.15478</strain>
    </source>
</reference>
<dbReference type="EMBL" id="BMJH01000001">
    <property type="protein sequence ID" value="GGC56340.1"/>
    <property type="molecule type" value="Genomic_DNA"/>
</dbReference>
<sequence>MTEQWPLAKSWWIVLSIAVVVTLLDDGGLEHRDPDLVSVVHATVIVRLEQIIAGRITVRILPSGRESVCTIVEDSPRGAERIDVPVGGDAGTIRVG</sequence>
<evidence type="ECO:0000313" key="1">
    <source>
        <dbReference type="EMBL" id="GGC56340.1"/>
    </source>
</evidence>
<name>A0A916XA69_9ACTN</name>
<proteinExistence type="predicted"/>
<comment type="caution">
    <text evidence="1">The sequence shown here is derived from an EMBL/GenBank/DDBJ whole genome shotgun (WGS) entry which is preliminary data.</text>
</comment>
<gene>
    <name evidence="1" type="ORF">GCM10011410_06020</name>
</gene>
<protein>
    <submittedName>
        <fullName evidence="1">Uncharacterized protein</fullName>
    </submittedName>
</protein>
<dbReference type="AlphaFoldDB" id="A0A916XA69"/>
<dbReference type="Proteomes" id="UP000641514">
    <property type="component" value="Unassembled WGS sequence"/>
</dbReference>
<keyword evidence="2" id="KW-1185">Reference proteome</keyword>
<accession>A0A916XA69</accession>
<reference evidence="1" key="2">
    <citation type="submission" date="2020-09" db="EMBL/GenBank/DDBJ databases">
        <authorList>
            <person name="Sun Q."/>
            <person name="Zhou Y."/>
        </authorList>
    </citation>
    <scope>NUCLEOTIDE SEQUENCE</scope>
    <source>
        <strain evidence="1">CGMCC 1.15478</strain>
    </source>
</reference>